<evidence type="ECO:0000313" key="2">
    <source>
        <dbReference type="Proteomes" id="UP000030960"/>
    </source>
</evidence>
<comment type="caution">
    <text evidence="1">The sequence shown here is derived from an EMBL/GenBank/DDBJ whole genome shotgun (WGS) entry which is preliminary data.</text>
</comment>
<evidence type="ECO:0000313" key="1">
    <source>
        <dbReference type="EMBL" id="KHQ51634.1"/>
    </source>
</evidence>
<accession>A0A0B3SM83</accession>
<reference evidence="1 2" key="1">
    <citation type="submission" date="2014-10" db="EMBL/GenBank/DDBJ databases">
        <title>Genome sequence of Ponticoccus sp. strain UMTAT08 isolated from clonal culture of toxic dinoflagellate Alexandrium tamiyavanichii.</title>
        <authorList>
            <person name="Gan H.Y."/>
            <person name="Muhd D.-D."/>
            <person name="Mohd Noor M.E."/>
            <person name="Yeong Y.S."/>
            <person name="Usup G."/>
        </authorList>
    </citation>
    <scope>NUCLEOTIDE SEQUENCE [LARGE SCALE GENOMIC DNA]</scope>
    <source>
        <strain evidence="1 2">UMTAT08</strain>
    </source>
</reference>
<protein>
    <recommendedName>
        <fullName evidence="3">HutD family protein</fullName>
    </recommendedName>
</protein>
<dbReference type="InterPro" id="IPR010282">
    <property type="entry name" value="Uncharacterised_HutD/Ves"/>
</dbReference>
<gene>
    <name evidence="1" type="ORF">OA50_03796</name>
</gene>
<dbReference type="CDD" id="cd20293">
    <property type="entry name" value="cupin_HutD_N"/>
    <property type="match status" value="1"/>
</dbReference>
<dbReference type="InterPro" id="IPR014710">
    <property type="entry name" value="RmlC-like_jellyroll"/>
</dbReference>
<keyword evidence="2" id="KW-1185">Reference proteome</keyword>
<dbReference type="InterPro" id="IPR011051">
    <property type="entry name" value="RmlC_Cupin_sf"/>
</dbReference>
<name>A0A0B3SM83_9RHOB</name>
<dbReference type="AlphaFoldDB" id="A0A0B3SM83"/>
<dbReference type="Proteomes" id="UP000030960">
    <property type="component" value="Unassembled WGS sequence"/>
</dbReference>
<dbReference type="RefSeq" id="WP_052244656.1">
    <property type="nucleotide sequence ID" value="NZ_JSUQ01000016.1"/>
</dbReference>
<proteinExistence type="predicted"/>
<dbReference type="EMBL" id="JSUQ01000016">
    <property type="protein sequence ID" value="KHQ51634.1"/>
    <property type="molecule type" value="Genomic_DNA"/>
</dbReference>
<sequence>MFRIVTPDDFKTTAWKNGGGVTHEILRDEGEPWRWRISIAEVSTDGPFSAFEGQTRILTVIEGQGLDLHAPGGVLRARPFRPLTFSGDAPVDCHMVNGPVRNLNLIYDPRYVKASVEVIDGPATIESGSGQTGVLCMDGRVTLAEDALPRGAFGLGQGGCIDVGQKGRCVMVRLA</sequence>
<dbReference type="OrthoDB" id="9800082at2"/>
<dbReference type="PANTHER" id="PTHR37943">
    <property type="entry name" value="PROTEIN VES"/>
    <property type="match status" value="1"/>
</dbReference>
<dbReference type="Gene3D" id="2.60.120.10">
    <property type="entry name" value="Jelly Rolls"/>
    <property type="match status" value="1"/>
</dbReference>
<dbReference type="PANTHER" id="PTHR37943:SF1">
    <property type="entry name" value="PROTEIN VES"/>
    <property type="match status" value="1"/>
</dbReference>
<dbReference type="Pfam" id="PF05962">
    <property type="entry name" value="HutD"/>
    <property type="match status" value="1"/>
</dbReference>
<organism evidence="1 2">
    <name type="scientific">Mameliella alba</name>
    <dbReference type="NCBI Taxonomy" id="561184"/>
    <lineage>
        <taxon>Bacteria</taxon>
        <taxon>Pseudomonadati</taxon>
        <taxon>Pseudomonadota</taxon>
        <taxon>Alphaproteobacteria</taxon>
        <taxon>Rhodobacterales</taxon>
        <taxon>Roseobacteraceae</taxon>
        <taxon>Mameliella</taxon>
    </lineage>
</organism>
<evidence type="ECO:0008006" key="3">
    <source>
        <dbReference type="Google" id="ProtNLM"/>
    </source>
</evidence>
<dbReference type="SUPFAM" id="SSF51182">
    <property type="entry name" value="RmlC-like cupins"/>
    <property type="match status" value="1"/>
</dbReference>